<proteinExistence type="predicted"/>
<name>A0ABU0G8H1_9HYPH</name>
<dbReference type="Proteomes" id="UP001238496">
    <property type="component" value="Unassembled WGS sequence"/>
</dbReference>
<gene>
    <name evidence="1" type="ORF">J2045_001997</name>
</gene>
<reference evidence="1 2" key="1">
    <citation type="submission" date="2023-07" db="EMBL/GenBank/DDBJ databases">
        <title>Genomic Encyclopedia of Type Strains, Phase IV (KMG-IV): sequencing the most valuable type-strain genomes for metagenomic binning, comparative biology and taxonomic classification.</title>
        <authorList>
            <person name="Goeker M."/>
        </authorList>
    </citation>
    <scope>NUCLEOTIDE SEQUENCE [LARGE SCALE GENOMIC DNA]</scope>
    <source>
        <strain evidence="1 2">DSM 1111</strain>
    </source>
</reference>
<dbReference type="EMBL" id="JAUSUW010000005">
    <property type="protein sequence ID" value="MDQ0420970.1"/>
    <property type="molecule type" value="Genomic_DNA"/>
</dbReference>
<organism evidence="1 2">
    <name type="scientific">Peteryoungia aggregata LMG 23059</name>
    <dbReference type="NCBI Taxonomy" id="1368425"/>
    <lineage>
        <taxon>Bacteria</taxon>
        <taxon>Pseudomonadati</taxon>
        <taxon>Pseudomonadota</taxon>
        <taxon>Alphaproteobacteria</taxon>
        <taxon>Hyphomicrobiales</taxon>
        <taxon>Rhizobiaceae</taxon>
        <taxon>Peteryoungia</taxon>
    </lineage>
</organism>
<evidence type="ECO:0000313" key="2">
    <source>
        <dbReference type="Proteomes" id="UP001238496"/>
    </source>
</evidence>
<comment type="caution">
    <text evidence="1">The sequence shown here is derived from an EMBL/GenBank/DDBJ whole genome shotgun (WGS) entry which is preliminary data.</text>
</comment>
<sequence length="139" mass="15662">MLKWLAEKSLKARVAMCIKEVKWDLQSSSRLARSSILLRAQIFRHQVLQPHPFAAAVLDRPADFSKAEVSELYSKLEGMRNEASIGRDRALKQLKALGADTSLVKGNMNTVIRGIELWMCTLGIGINLDNRDEVALLWE</sequence>
<protein>
    <submittedName>
        <fullName evidence="1">Uncharacterized protein</fullName>
    </submittedName>
</protein>
<accession>A0ABU0G8H1</accession>
<keyword evidence="2" id="KW-1185">Reference proteome</keyword>
<dbReference type="RefSeq" id="WP_307372186.1">
    <property type="nucleotide sequence ID" value="NZ_JAUSUW010000005.1"/>
</dbReference>
<evidence type="ECO:0000313" key="1">
    <source>
        <dbReference type="EMBL" id="MDQ0420970.1"/>
    </source>
</evidence>